<evidence type="ECO:0000313" key="8">
    <source>
        <dbReference type="Proteomes" id="UP000721415"/>
    </source>
</evidence>
<dbReference type="RefSeq" id="WP_197113422.1">
    <property type="nucleotide sequence ID" value="NZ_JACBXQ010000001.1"/>
</dbReference>
<dbReference type="Proteomes" id="UP000721415">
    <property type="component" value="Unassembled WGS sequence"/>
</dbReference>
<keyword evidence="8" id="KW-1185">Reference proteome</keyword>
<dbReference type="Gene3D" id="3.30.70.270">
    <property type="match status" value="1"/>
</dbReference>
<name>A0ABS0LMH3_9LACT</name>
<dbReference type="Gene3D" id="3.30.1490.100">
    <property type="entry name" value="DNA polymerase, Y-family, little finger domain"/>
    <property type="match status" value="1"/>
</dbReference>
<dbReference type="InterPro" id="IPR043502">
    <property type="entry name" value="DNA/RNA_pol_sf"/>
</dbReference>
<comment type="similarity">
    <text evidence="1">Belongs to the DNA polymerase type-Y family.</text>
</comment>
<dbReference type="InterPro" id="IPR043128">
    <property type="entry name" value="Rev_trsase/Diguanyl_cyclase"/>
</dbReference>
<comment type="caution">
    <text evidence="7">The sequence shown here is derived from an EMBL/GenBank/DDBJ whole genome shotgun (WGS) entry which is preliminary data.</text>
</comment>
<keyword evidence="2" id="KW-0515">Mutator protein</keyword>
<dbReference type="SUPFAM" id="SSF100879">
    <property type="entry name" value="Lesion bypass DNA polymerase (Y-family), little finger domain"/>
    <property type="match status" value="1"/>
</dbReference>
<dbReference type="CDD" id="cd01700">
    <property type="entry name" value="PolY_Pol_V_umuC"/>
    <property type="match status" value="1"/>
</dbReference>
<keyword evidence="4" id="KW-0235">DNA replication</keyword>
<gene>
    <name evidence="7" type="ORF">HZY91_00435</name>
</gene>
<proteinExistence type="inferred from homology"/>
<keyword evidence="3" id="KW-0548">Nucleotidyltransferase</keyword>
<keyword evidence="5" id="KW-0239">DNA-directed DNA polymerase</keyword>
<dbReference type="PROSITE" id="PS50173">
    <property type="entry name" value="UMUC"/>
    <property type="match status" value="1"/>
</dbReference>
<dbReference type="PANTHER" id="PTHR11076">
    <property type="entry name" value="DNA REPAIR POLYMERASE UMUC / TRANSFERASE FAMILY MEMBER"/>
    <property type="match status" value="1"/>
</dbReference>
<dbReference type="InterPro" id="IPR050116">
    <property type="entry name" value="DNA_polymerase-Y"/>
</dbReference>
<protein>
    <submittedName>
        <fullName evidence="7">Y-family DNA polymerase</fullName>
    </submittedName>
</protein>
<evidence type="ECO:0000256" key="2">
    <source>
        <dbReference type="ARBA" id="ARBA00022457"/>
    </source>
</evidence>
<dbReference type="PANTHER" id="PTHR11076:SF35">
    <property type="entry name" value="DNA REPAIR PROTEIN HOMOLOG YOBH"/>
    <property type="match status" value="1"/>
</dbReference>
<dbReference type="SUPFAM" id="SSF56672">
    <property type="entry name" value="DNA/RNA polymerases"/>
    <property type="match status" value="1"/>
</dbReference>
<reference evidence="7 8" key="1">
    <citation type="submission" date="2020-07" db="EMBL/GenBank/DDBJ databases">
        <title>Facklamia lactis sp. nov., isolated from raw milk.</title>
        <authorList>
            <person name="Doll E.V."/>
            <person name="Huptas C."/>
            <person name="Staib L."/>
            <person name="Wenning M."/>
            <person name="Scherer S."/>
        </authorList>
    </citation>
    <scope>NUCLEOTIDE SEQUENCE [LARGE SCALE GENOMIC DNA]</scope>
    <source>
        <strain evidence="7 8">DSM 111018</strain>
    </source>
</reference>
<evidence type="ECO:0000256" key="5">
    <source>
        <dbReference type="ARBA" id="ARBA00022932"/>
    </source>
</evidence>
<evidence type="ECO:0000256" key="1">
    <source>
        <dbReference type="ARBA" id="ARBA00010945"/>
    </source>
</evidence>
<dbReference type="Gene3D" id="3.40.1170.60">
    <property type="match status" value="1"/>
</dbReference>
<dbReference type="InterPro" id="IPR053848">
    <property type="entry name" value="IMS_HHH_1"/>
</dbReference>
<keyword evidence="5" id="KW-0808">Transferase</keyword>
<feature type="domain" description="UmuC" evidence="6">
    <location>
        <begin position="20"/>
        <end position="211"/>
    </location>
</feature>
<dbReference type="InterPro" id="IPR017961">
    <property type="entry name" value="DNA_pol_Y-fam_little_finger"/>
</dbReference>
<accession>A0ABS0LMH3</accession>
<dbReference type="Pfam" id="PF11799">
    <property type="entry name" value="IMS_C"/>
    <property type="match status" value="1"/>
</dbReference>
<sequence>MGKSQLTSRMPEQMFPRRSILCLDCKSFFASVESVERGLHPLRSKLCVVSHTGHHSGVVLAASVQMKMKYEIKTGYRSSDLPVGIDDFLIVPPRMRVYLDINKKINEIFLRYVNLGDWHPYSIDETFLDVTASQRLFGNPYQIAKRIQQEVWNKFGLIMTIGIGDNPLLAKLSLDIEAKEAYPTYITKWAYEDVPFKLWPIKELDEVWGIGRRTAKRLRQMGIMSVYDLAHFDLSILQKEFGAIGTQLYYHAHGIDHSRLSEKFKPRQESFGKSQILKRDYYLQDDIELIIREMTDQVAARLRKRGLKASSVHLSLGFAEGECSERFSHQAKISPSSSSYRIISAMLKLFRTFYRGQVVRRVALSLGNIQGGRDGQMGLLTDLDWEESTNQFEKTIDQIRNYYGYQSLVRASSLQEAGTAIHRSKLLGGHWASGEESSGGKKI</sequence>
<dbReference type="Gene3D" id="1.10.150.20">
    <property type="entry name" value="5' to 3' exonuclease, C-terminal subdomain"/>
    <property type="match status" value="1"/>
</dbReference>
<evidence type="ECO:0000259" key="6">
    <source>
        <dbReference type="PROSITE" id="PS50173"/>
    </source>
</evidence>
<dbReference type="Pfam" id="PF00817">
    <property type="entry name" value="IMS"/>
    <property type="match status" value="1"/>
</dbReference>
<organism evidence="7 8">
    <name type="scientific">Facklamia lactis</name>
    <dbReference type="NCBI Taxonomy" id="2749967"/>
    <lineage>
        <taxon>Bacteria</taxon>
        <taxon>Bacillati</taxon>
        <taxon>Bacillota</taxon>
        <taxon>Bacilli</taxon>
        <taxon>Lactobacillales</taxon>
        <taxon>Aerococcaceae</taxon>
        <taxon>Facklamia</taxon>
    </lineage>
</organism>
<dbReference type="EMBL" id="JACBXQ010000001">
    <property type="protein sequence ID" value="MBG9985355.1"/>
    <property type="molecule type" value="Genomic_DNA"/>
</dbReference>
<dbReference type="InterPro" id="IPR001126">
    <property type="entry name" value="UmuC"/>
</dbReference>
<evidence type="ECO:0000256" key="3">
    <source>
        <dbReference type="ARBA" id="ARBA00022695"/>
    </source>
</evidence>
<dbReference type="InterPro" id="IPR036775">
    <property type="entry name" value="DNA_pol_Y-fam_lit_finger_sf"/>
</dbReference>
<evidence type="ECO:0000256" key="4">
    <source>
        <dbReference type="ARBA" id="ARBA00022705"/>
    </source>
</evidence>
<dbReference type="Pfam" id="PF21999">
    <property type="entry name" value="IMS_HHH_1"/>
    <property type="match status" value="1"/>
</dbReference>
<evidence type="ECO:0000313" key="7">
    <source>
        <dbReference type="EMBL" id="MBG9985355.1"/>
    </source>
</evidence>